<dbReference type="EMBL" id="CABFJX010000391">
    <property type="protein sequence ID" value="VTT78222.1"/>
    <property type="molecule type" value="Genomic_DNA"/>
</dbReference>
<proteinExistence type="predicted"/>
<protein>
    <submittedName>
        <fullName evidence="2">Uncharacterized protein</fullName>
    </submittedName>
</protein>
<reference evidence="2" key="1">
    <citation type="submission" date="2019-05" db="EMBL/GenBank/DDBJ databases">
        <authorList>
            <person name="Piombo E."/>
        </authorList>
    </citation>
    <scope>NUCLEOTIDE SEQUENCE</scope>
    <source>
        <strain evidence="2">C2S</strain>
    </source>
</reference>
<organism evidence="2 3">
    <name type="scientific">Fusarium fujikuroi</name>
    <name type="common">Bakanae and foot rot disease fungus</name>
    <name type="synonym">Gibberella fujikuroi</name>
    <dbReference type="NCBI Taxonomy" id="5127"/>
    <lineage>
        <taxon>Eukaryota</taxon>
        <taxon>Fungi</taxon>
        <taxon>Dikarya</taxon>
        <taxon>Ascomycota</taxon>
        <taxon>Pezizomycotina</taxon>
        <taxon>Sordariomycetes</taxon>
        <taxon>Hypocreomycetidae</taxon>
        <taxon>Hypocreales</taxon>
        <taxon>Nectriaceae</taxon>
        <taxon>Fusarium</taxon>
        <taxon>Fusarium fujikuroi species complex</taxon>
    </lineage>
</organism>
<accession>A0A9Q9UEZ7</accession>
<evidence type="ECO:0000313" key="2">
    <source>
        <dbReference type="EMBL" id="VTT78222.1"/>
    </source>
</evidence>
<comment type="caution">
    <text evidence="2">The sequence shown here is derived from an EMBL/GenBank/DDBJ whole genome shotgun (WGS) entry which is preliminary data.</text>
</comment>
<dbReference type="Proteomes" id="UP000760494">
    <property type="component" value="Unassembled WGS sequence"/>
</dbReference>
<feature type="region of interest" description="Disordered" evidence="1">
    <location>
        <begin position="1"/>
        <end position="36"/>
    </location>
</feature>
<name>A0A9Q9UEZ7_FUSFU</name>
<evidence type="ECO:0000256" key="1">
    <source>
        <dbReference type="SAM" id="MobiDB-lite"/>
    </source>
</evidence>
<sequence length="103" mass="11078">MTPASLNTPVPAPKPEITAKTNNPPPPPEIITKPENPLALITTEKPDEPEDLKITDAAPVSVPTPTITTSIFPEEPVLFSKVPANKEAIPIIKAIKDNTSQYF</sequence>
<evidence type="ECO:0000313" key="3">
    <source>
        <dbReference type="Proteomes" id="UP000760494"/>
    </source>
</evidence>
<gene>
    <name evidence="2" type="ORF">C2S_10942</name>
</gene>
<dbReference type="AlphaFoldDB" id="A0A9Q9UEZ7"/>